<evidence type="ECO:0000313" key="2">
    <source>
        <dbReference type="EMBL" id="WZN47380.1"/>
    </source>
</evidence>
<feature type="signal peptide" evidence="1">
    <location>
        <begin position="1"/>
        <end position="26"/>
    </location>
</feature>
<dbReference type="InterPro" id="IPR032276">
    <property type="entry name" value="DUF4836"/>
</dbReference>
<proteinExistence type="predicted"/>
<keyword evidence="3" id="KW-1185">Reference proteome</keyword>
<evidence type="ECO:0000256" key="1">
    <source>
        <dbReference type="SAM" id="SignalP"/>
    </source>
</evidence>
<sequence length="573" mass="61688">MKRSIQKALLFMTGAALILLASCSKAPESGKHIPKNAAIVFGFKSKQIQDKLAKDGLTIDKIFETLQQSDTSNNYAKALADAKNSGIDLQGDVFFAMVPGEASGNMSMIVVADVSDAAKLEAFVKEKSKKEVKAGKDFKYVEDNNSVVGFTAKTMIGIATIDQGSRYFDSEDTAKPVAASGTALLEKLFTLKADESVATIASFKDISKEKGDILFWMSSEALYNMNGANASGMGALMASNMKKITEGAFTTGSANFEAGKIDFDAWSYTSKELAAIIKKYPVEKINVAAIEQYPSDNIFGYAAINFDLRIIGELLKLMGMDGFANMGLSEARITLDDLLLAFKGEMTLVGSDFAAVPKPTEWDSTATKPEAKWIFSLKVGDKAAFEKVMASPMIAQSLTKQSDEYVPNMPLGEVSLSINSKRVLAASDAELLKSYDEGKGKAKLDGDALDNAKGSYGAFYVDVEKIMNAIPSKQMELPDSISTDLKSLLKSISAKSEQFSGDKSHSSGVVLFKDQSKNALSQLFNFTNKVYNWTNAKRKADEAQWGEPAADAVTVDSAMVEDAAVAAPAVEEK</sequence>
<dbReference type="PROSITE" id="PS51257">
    <property type="entry name" value="PROKAR_LIPOPROTEIN"/>
    <property type="match status" value="1"/>
</dbReference>
<accession>A0ABZ2Z6A2</accession>
<dbReference type="EMBL" id="CP150096">
    <property type="protein sequence ID" value="WZN47380.1"/>
    <property type="molecule type" value="Genomic_DNA"/>
</dbReference>
<dbReference type="Proteomes" id="UP001449657">
    <property type="component" value="Chromosome"/>
</dbReference>
<feature type="chain" id="PRO_5046331904" evidence="1">
    <location>
        <begin position="27"/>
        <end position="573"/>
    </location>
</feature>
<gene>
    <name evidence="2" type="ORF">WJU22_04235</name>
</gene>
<evidence type="ECO:0000313" key="3">
    <source>
        <dbReference type="Proteomes" id="UP001449657"/>
    </source>
</evidence>
<dbReference type="RefSeq" id="WP_341842022.1">
    <property type="nucleotide sequence ID" value="NZ_CP149792.1"/>
</dbReference>
<organism evidence="2 3">
    <name type="scientific">Chitinophaga caseinilytica</name>
    <dbReference type="NCBI Taxonomy" id="2267521"/>
    <lineage>
        <taxon>Bacteria</taxon>
        <taxon>Pseudomonadati</taxon>
        <taxon>Bacteroidota</taxon>
        <taxon>Chitinophagia</taxon>
        <taxon>Chitinophagales</taxon>
        <taxon>Chitinophagaceae</taxon>
        <taxon>Chitinophaga</taxon>
    </lineage>
</organism>
<dbReference type="Pfam" id="PF16120">
    <property type="entry name" value="DUF4836"/>
    <property type="match status" value="1"/>
</dbReference>
<name>A0ABZ2Z6A2_9BACT</name>
<keyword evidence="1" id="KW-0732">Signal</keyword>
<reference evidence="2 3" key="1">
    <citation type="submission" date="2024-03" db="EMBL/GenBank/DDBJ databases">
        <title>Chitinophaga caseinilytica sp. nov., a casein hydrolysing bacterium isolated from forest soil.</title>
        <authorList>
            <person name="Lee D.S."/>
            <person name="Han D.M."/>
            <person name="Baek J.H."/>
            <person name="Choi D.G."/>
            <person name="Jeon J.H."/>
            <person name="Jeon C.O."/>
        </authorList>
    </citation>
    <scope>NUCLEOTIDE SEQUENCE [LARGE SCALE GENOMIC DNA]</scope>
    <source>
        <strain evidence="2 3">KACC 19118</strain>
    </source>
</reference>
<protein>
    <submittedName>
        <fullName evidence="2">DUF4836 family protein</fullName>
    </submittedName>
</protein>